<protein>
    <submittedName>
        <fullName evidence="3">Uncharacterized protein</fullName>
    </submittedName>
</protein>
<feature type="region of interest" description="Disordered" evidence="1">
    <location>
        <begin position="77"/>
        <end position="120"/>
    </location>
</feature>
<dbReference type="EMBL" id="CABIKM010000036">
    <property type="protein sequence ID" value="VUZ85890.1"/>
    <property type="molecule type" value="Genomic_DNA"/>
</dbReference>
<feature type="compositionally biased region" description="Basic and acidic residues" evidence="1">
    <location>
        <begin position="99"/>
        <end position="110"/>
    </location>
</feature>
<name>A0A564ZKN1_9BACT</name>
<evidence type="ECO:0000313" key="3">
    <source>
        <dbReference type="EMBL" id="VUZ85890.1"/>
    </source>
</evidence>
<evidence type="ECO:0000256" key="1">
    <source>
        <dbReference type="SAM" id="MobiDB-lite"/>
    </source>
</evidence>
<keyword evidence="2" id="KW-0812">Transmembrane</keyword>
<keyword evidence="4" id="KW-1185">Reference proteome</keyword>
<keyword evidence="2" id="KW-0472">Membrane</keyword>
<evidence type="ECO:0000256" key="2">
    <source>
        <dbReference type="SAM" id="Phobius"/>
    </source>
</evidence>
<gene>
    <name evidence="3" type="ORF">MELA_02277</name>
</gene>
<sequence>MWAIIENGFDLVSAFVDFLIASSVSVPALQFAGIILVAFLLGLLLGRITKRGVQQAVENAHEREANRISLDFERLTPLGPSKEETAEHSAMDISNLRVDQARQKPAKSDQEADEEPTLLK</sequence>
<evidence type="ECO:0000313" key="4">
    <source>
        <dbReference type="Proteomes" id="UP000334340"/>
    </source>
</evidence>
<proteinExistence type="predicted"/>
<dbReference type="AlphaFoldDB" id="A0A564ZKN1"/>
<feature type="compositionally biased region" description="Acidic residues" evidence="1">
    <location>
        <begin position="111"/>
        <end position="120"/>
    </location>
</feature>
<reference evidence="3 4" key="1">
    <citation type="submission" date="2019-07" db="EMBL/GenBank/DDBJ databases">
        <authorList>
            <person name="Cremers G."/>
        </authorList>
    </citation>
    <scope>NUCLEOTIDE SEQUENCE [LARGE SCALE GENOMIC DNA]</scope>
</reference>
<dbReference type="Proteomes" id="UP000334340">
    <property type="component" value="Unassembled WGS sequence"/>
</dbReference>
<feature type="transmembrane region" description="Helical" evidence="2">
    <location>
        <begin position="20"/>
        <end position="45"/>
    </location>
</feature>
<keyword evidence="2" id="KW-1133">Transmembrane helix</keyword>
<feature type="compositionally biased region" description="Basic and acidic residues" evidence="1">
    <location>
        <begin position="81"/>
        <end position="90"/>
    </location>
</feature>
<accession>A0A564ZKN1</accession>
<organism evidence="3 4">
    <name type="scientific">Candidatus Methylomirabilis lanthanidiphila</name>
    <dbReference type="NCBI Taxonomy" id="2211376"/>
    <lineage>
        <taxon>Bacteria</taxon>
        <taxon>Candidatus Methylomirabilota</taxon>
        <taxon>Candidatus Methylomirabilia</taxon>
        <taxon>Candidatus Methylomirabilales</taxon>
        <taxon>Candidatus Methylomirabilaceae</taxon>
        <taxon>Candidatus Methylomirabilis</taxon>
    </lineage>
</organism>